<accession>A0ACB5U3V9</accession>
<name>A0ACB5U3V9_AMBMO</name>
<gene>
    <name evidence="1" type="ORF">Amon02_001107300</name>
</gene>
<dbReference type="EMBL" id="BSXS01011527">
    <property type="protein sequence ID" value="GMF00722.1"/>
    <property type="molecule type" value="Genomic_DNA"/>
</dbReference>
<evidence type="ECO:0000313" key="2">
    <source>
        <dbReference type="Proteomes" id="UP001165064"/>
    </source>
</evidence>
<dbReference type="Proteomes" id="UP001165064">
    <property type="component" value="Unassembled WGS sequence"/>
</dbReference>
<comment type="caution">
    <text evidence="1">The sequence shown here is derived from an EMBL/GenBank/DDBJ whole genome shotgun (WGS) entry which is preliminary data.</text>
</comment>
<keyword evidence="2" id="KW-1185">Reference proteome</keyword>
<reference evidence="1" key="1">
    <citation type="submission" date="2023-04" db="EMBL/GenBank/DDBJ databases">
        <title>Ambrosiozyma monospora NBRC 10751.</title>
        <authorList>
            <person name="Ichikawa N."/>
            <person name="Sato H."/>
            <person name="Tonouchi N."/>
        </authorList>
    </citation>
    <scope>NUCLEOTIDE SEQUENCE</scope>
    <source>
        <strain evidence="1">NBRC 10751</strain>
    </source>
</reference>
<organism evidence="1 2">
    <name type="scientific">Ambrosiozyma monospora</name>
    <name type="common">Yeast</name>
    <name type="synonym">Endomycopsis monosporus</name>
    <dbReference type="NCBI Taxonomy" id="43982"/>
    <lineage>
        <taxon>Eukaryota</taxon>
        <taxon>Fungi</taxon>
        <taxon>Dikarya</taxon>
        <taxon>Ascomycota</taxon>
        <taxon>Saccharomycotina</taxon>
        <taxon>Pichiomycetes</taxon>
        <taxon>Pichiales</taxon>
        <taxon>Pichiaceae</taxon>
        <taxon>Ambrosiozyma</taxon>
    </lineage>
</organism>
<evidence type="ECO:0000313" key="1">
    <source>
        <dbReference type="EMBL" id="GMF00722.1"/>
    </source>
</evidence>
<sequence length="100" mass="11142">MCLARALVKENSKILILDEATANVDIETDAIVQNTIRGAFKERTILTIAHRLNTIIDSDKIIVLEKGEVAEFDTPANLLKKKDSLFYSLCKEGGLVHDEE</sequence>
<proteinExistence type="predicted"/>
<protein>
    <submittedName>
        <fullName evidence="1">Unnamed protein product</fullName>
    </submittedName>
</protein>